<dbReference type="Proteomes" id="UP000249248">
    <property type="component" value="Unassembled WGS sequence"/>
</dbReference>
<comment type="caution">
    <text evidence="1">The sequence shown here is derived from an EMBL/GenBank/DDBJ whole genome shotgun (WGS) entry which is preliminary data.</text>
</comment>
<dbReference type="PROSITE" id="PS51257">
    <property type="entry name" value="PROKAR_LIPOPROTEIN"/>
    <property type="match status" value="1"/>
</dbReference>
<gene>
    <name evidence="1" type="ORF">DNU06_08715</name>
</gene>
<evidence type="ECO:0000313" key="1">
    <source>
        <dbReference type="EMBL" id="PZE17342.1"/>
    </source>
</evidence>
<dbReference type="EMBL" id="QKSB01000004">
    <property type="protein sequence ID" value="PZE17342.1"/>
    <property type="molecule type" value="Genomic_DNA"/>
</dbReference>
<accession>A0A2W1NNX7</accession>
<name>A0A2W1NNX7_9FLAO</name>
<evidence type="ECO:0000313" key="2">
    <source>
        <dbReference type="Proteomes" id="UP000249248"/>
    </source>
</evidence>
<dbReference type="AlphaFoldDB" id="A0A2W1NNX7"/>
<reference evidence="1 2" key="1">
    <citation type="submission" date="2018-06" db="EMBL/GenBank/DDBJ databases">
        <title>The draft genome sequence of Crocinitomix sp. SM1701.</title>
        <authorList>
            <person name="Zhang X."/>
        </authorList>
    </citation>
    <scope>NUCLEOTIDE SEQUENCE [LARGE SCALE GENOMIC DNA]</scope>
    <source>
        <strain evidence="1 2">SM1701</strain>
    </source>
</reference>
<keyword evidence="2" id="KW-1185">Reference proteome</keyword>
<proteinExistence type="predicted"/>
<sequence length="80" mass="9191">MRVFKIVFTLVTILLATQSCEKNHICECITFINEEEQPPIDNTYPISDTDKRAAIEECNQSDTTVVTLDFDKYVTNCELQ</sequence>
<organism evidence="1 2">
    <name type="scientific">Putridiphycobacter roseus</name>
    <dbReference type="NCBI Taxonomy" id="2219161"/>
    <lineage>
        <taxon>Bacteria</taxon>
        <taxon>Pseudomonadati</taxon>
        <taxon>Bacteroidota</taxon>
        <taxon>Flavobacteriia</taxon>
        <taxon>Flavobacteriales</taxon>
        <taxon>Crocinitomicaceae</taxon>
        <taxon>Putridiphycobacter</taxon>
    </lineage>
</organism>
<protein>
    <submittedName>
        <fullName evidence="1">Uncharacterized protein</fullName>
    </submittedName>
</protein>
<dbReference type="RefSeq" id="WP_111062867.1">
    <property type="nucleotide sequence ID" value="NZ_JBHUCU010000016.1"/>
</dbReference>